<evidence type="ECO:0000313" key="18">
    <source>
        <dbReference type="EMBL" id="QBZ66635.1"/>
    </source>
</evidence>
<evidence type="ECO:0000256" key="6">
    <source>
        <dbReference type="ARBA" id="ARBA00023002"/>
    </source>
</evidence>
<evidence type="ECO:0000256" key="3">
    <source>
        <dbReference type="ARBA" id="ARBA00022679"/>
    </source>
</evidence>
<evidence type="ECO:0000256" key="14">
    <source>
        <dbReference type="ARBA" id="ARBA00048835"/>
    </source>
</evidence>
<evidence type="ECO:0000256" key="16">
    <source>
        <dbReference type="PIRSR" id="PIRSR005562-1"/>
    </source>
</evidence>
<dbReference type="GO" id="GO:0019171">
    <property type="term" value="F:(3R)-hydroxyacyl-[acyl-carrier-protein] dehydratase activity"/>
    <property type="evidence" value="ECO:0007669"/>
    <property type="project" value="UniProtKB-EC"/>
</dbReference>
<dbReference type="CDD" id="cd03447">
    <property type="entry name" value="FAS_MaoC"/>
    <property type="match status" value="1"/>
</dbReference>
<name>A0A4P7NVI5_PYROR</name>
<dbReference type="InterPro" id="IPR039569">
    <property type="entry name" value="FAS1-like_DH_region"/>
</dbReference>
<evidence type="ECO:0000256" key="4">
    <source>
        <dbReference type="ARBA" id="ARBA00022801"/>
    </source>
</evidence>
<dbReference type="GO" id="GO:0004313">
    <property type="term" value="F:[acyl-carrier-protein] S-acetyltransferase activity"/>
    <property type="evidence" value="ECO:0007669"/>
    <property type="project" value="UniProtKB-EC"/>
</dbReference>
<dbReference type="InterPro" id="IPR016452">
    <property type="entry name" value="Fas1/AflB-like"/>
</dbReference>
<dbReference type="Gene3D" id="6.10.60.10">
    <property type="match status" value="1"/>
</dbReference>
<evidence type="ECO:0000259" key="17">
    <source>
        <dbReference type="SMART" id="SM00827"/>
    </source>
</evidence>
<keyword evidence="5 15" id="KW-0521">NADP</keyword>
<proteinExistence type="inferred from homology"/>
<comment type="catalytic activity">
    <reaction evidence="13">
        <text>a 2,3-saturated acyl-[ACP] + NAD(+) = a (2E)-enoyl-[ACP] + NADH + H(+)</text>
        <dbReference type="Rhea" id="RHEA:10240"/>
        <dbReference type="Rhea" id="RHEA-COMP:9925"/>
        <dbReference type="Rhea" id="RHEA-COMP:9926"/>
        <dbReference type="ChEBI" id="CHEBI:15378"/>
        <dbReference type="ChEBI" id="CHEBI:57540"/>
        <dbReference type="ChEBI" id="CHEBI:57945"/>
        <dbReference type="ChEBI" id="CHEBI:78784"/>
        <dbReference type="ChEBI" id="CHEBI:78785"/>
        <dbReference type="EC" id="1.3.1.9"/>
    </reaction>
</comment>
<dbReference type="Gene3D" id="3.10.129.10">
    <property type="entry name" value="Hotdog Thioesterase"/>
    <property type="match status" value="1"/>
</dbReference>
<evidence type="ECO:0000256" key="15">
    <source>
        <dbReference type="PIRNR" id="PIRNR005562"/>
    </source>
</evidence>
<evidence type="ECO:0000256" key="5">
    <source>
        <dbReference type="ARBA" id="ARBA00022857"/>
    </source>
</evidence>
<dbReference type="Gene3D" id="1.20.930.70">
    <property type="match status" value="1"/>
</dbReference>
<dbReference type="PIRSF" id="PIRSF005562">
    <property type="entry name" value="FAS_yeast_beta"/>
    <property type="match status" value="1"/>
</dbReference>
<evidence type="ECO:0000313" key="19">
    <source>
        <dbReference type="Proteomes" id="UP000294847"/>
    </source>
</evidence>
<dbReference type="InterPro" id="IPR041099">
    <property type="entry name" value="FAS1_N"/>
</dbReference>
<sequence>MKDHKSKRTAKTKLELSLHGVAVEVHIPSGLGPFAERGRQAFVANTNTMSGGDVGSARKTAAELVVDFILYLASQSSSSSSNISKSRKYLQQLLWKHLEQKILADNDIHVYATTEVEQVNQRCRLISRFYAAQDATGVSRAGYTSAILRARKAGRARIFGLFGGQGNTRDYFEELRTLHATYTPLIADLIETCGRRLRELSADLRVSDQYPAGLDVEQWLGDAHNTPSTDHLLRAPVSFPLIGLVQLCYVKSLISSLGGSPGELTSVMSGLSGHSQGSVVAAALATVVTWEDFDNAALDAVTILFWIGARSQQIFRQTPLPEEKSASLVAAGLGTPSPMLSVTNIRLAELQETIDAVNSHLAAASRMVVGLINRDDAFVVSGPERTLAALVDAFHGLDAAAAADAAPQLQSRIAFSQRKLRPRMRFLPTTIPCHSPILEDAERVIIEDLKKAGITMTKHMRLPVNRTAKTDLATACGSADLVPFLVRSITTELVDWRQAVFPSATHIIDFGPGGTSGVGALRMENISGSGAQVIIAGPPGLRNPEHLDMGSIVELYDRRDESLGWNISWPKEFGTSLLRAASHTDKPQINSRMSRLLGLPPVMVAGMTPTTMHPDFVAAVMHAGYHVEFACGGYATSASLRAAILSLADQIPSGRGITLNVIYASPKMLAWQIPLIRRLRMVDQVPITGLTIGGGVPSVQVASDYIKTLGIQHLSLKPGSVASILQVIEIARQNPSFPVMLQWTGGRGGGHHSFEDFHAPILETYARIRQRPNIILIAGSGLSNAQSVYPYLWGSWSLLHGRQTRMPFDGVLLGSRVMACREAHTSPAAKLALAGCPGLADQDWEETYKPQGGGGIVSITSEMGQPMHVIATRGALLWAELDRTVFSVPRGPKRTSKLESMRDKLIARLNADFQKPWFARRYSENSSVPAAACELSDMTYADVARRILELCCLQKPERCQGLGWIDLSHVQILSRFLVRTQERLLDSGRLGSCRDPAALHSACELDPSAAVASVMRLVPEASTAQVFLEDVHYFVTQLCRSAGMKPVPFVPALDDDFETWFKKDSLWQSENLDAVGGDVGRVLILHGPVATRGVQNVDEPVAEVLDGIRDGIIQRLLVQSYGGDIHLVPSMEYLPALFSSSHLDQTAYEEANETLEDEVNEKEGPLNDKALRMAITDAENDDETWRQALLQNRQIFRGNKIIDNPLWTLTEYMWAQRVEYIEKDGTDIIRVLGAPETNYQNGLMGQEVTLVEIKKPKSSHRITISVYTWVTKNTQGVSLDFCLEYHPESPYSLIREEPGSREQGLYRMYSELWQVGAVKEESGWFVEQFEVKEEHVRAFNKVVGYSEAHQTEIVPMDFSIVSAWGPICSALLQEPVKGDLLRLVHLSNSYEFASPVERADAVQYGDIVTVRARQDRVEKVVGPDGIVSGCEVGVVCYITAATRQPIMSVRSSFLVRGQVSNLPDGTLFKHTKHSPFRLILSTAGDIALLRSKKNSWLFPSNQDKAEMLSSLLTPPIGQVEPPRITLEFDLETHTQESIHTTGNVYLRSGVDLELVGRVASSVSVQGNECPVLSYLSRHGKQMNQPTPLENPMSFPSLNGLIKVPYSNEAYSRASGDFNPIHTSRQFAALAGNHANTIAHGMYCSAVVRQAVERHVAAQHPERILRYETKFVDMVLPGDVLDVEFSHTAMLKGCMVVEISVSRQPRADGQEASVVISGTAVITQPCTALLFTGQGSQELNMGMDLYESSPVARAVWDEAEEYLQTSLGLSLLQIVRENPKSVKVHFGGSRGELLRQRYMDAKSDGEPMFPSINHKTTSYTHSGPAGLLFTTQFSQLAITVLEIATFRDMCAAGVVDTKRCKFAGHSLGEYAALAAATDVLPLKQLLPMLIARGCAMQKAVDRDHQGRSAFGMVAVDPGRVLLCDTNGSAKVPLSHAQLAAVVTRIAQGTGLLLEIVNLNVKAHQYVCAGELRALDLIQKVLDAADNCSLEGLDELVERHLSTLDVIATDKSKTSIQLRRGISSIPIAGVDIPFHSSHVKQHMDAYRCALEAGIRPERVHTHQLVGKYVPNVTGKPFDISRESFEEVLAITGSEKLREVVRTWDEWAERKRLEEHGQMLRTSHIIY</sequence>
<organism evidence="18 19">
    <name type="scientific">Pyricularia oryzae</name>
    <name type="common">Rice blast fungus</name>
    <name type="synonym">Magnaporthe oryzae</name>
    <dbReference type="NCBI Taxonomy" id="318829"/>
    <lineage>
        <taxon>Eukaryota</taxon>
        <taxon>Fungi</taxon>
        <taxon>Dikarya</taxon>
        <taxon>Ascomycota</taxon>
        <taxon>Pezizomycotina</taxon>
        <taxon>Sordariomycetes</taxon>
        <taxon>Sordariomycetidae</taxon>
        <taxon>Magnaporthales</taxon>
        <taxon>Pyriculariaceae</taxon>
        <taxon>Pyricularia</taxon>
    </lineage>
</organism>
<dbReference type="Pfam" id="PF13452">
    <property type="entry name" value="FAS1_DH_region"/>
    <property type="match status" value="1"/>
</dbReference>
<dbReference type="InterPro" id="IPR001227">
    <property type="entry name" value="Ac_transferase_dom_sf"/>
</dbReference>
<keyword evidence="7 15" id="KW-0520">NAD</keyword>
<dbReference type="SUPFAM" id="SSF51395">
    <property type="entry name" value="FMN-linked oxidoreductases"/>
    <property type="match status" value="1"/>
</dbReference>
<dbReference type="Gene3D" id="3.20.20.70">
    <property type="entry name" value="Aldolase class I"/>
    <property type="match status" value="1"/>
</dbReference>
<keyword evidence="8" id="KW-0456">Lyase</keyword>
<dbReference type="Proteomes" id="UP000294847">
    <property type="component" value="Chromosome 7"/>
</dbReference>
<dbReference type="Pfam" id="PF00698">
    <property type="entry name" value="Acyl_transf_1"/>
    <property type="match status" value="1"/>
</dbReference>
<dbReference type="SMART" id="SM00827">
    <property type="entry name" value="PKS_AT"/>
    <property type="match status" value="1"/>
</dbReference>
<comment type="catalytic activity">
    <reaction evidence="14">
        <text>holo-[ACP] + acetyl-CoA = acetyl-[ACP] + CoA</text>
        <dbReference type="Rhea" id="RHEA:41788"/>
        <dbReference type="Rhea" id="RHEA-COMP:9621"/>
        <dbReference type="Rhea" id="RHEA-COMP:9685"/>
        <dbReference type="ChEBI" id="CHEBI:57287"/>
        <dbReference type="ChEBI" id="CHEBI:57288"/>
        <dbReference type="ChEBI" id="CHEBI:64479"/>
        <dbReference type="ChEBI" id="CHEBI:78446"/>
        <dbReference type="EC" id="2.3.1.38"/>
    </reaction>
</comment>
<evidence type="ECO:0000256" key="12">
    <source>
        <dbReference type="ARBA" id="ARBA00048536"/>
    </source>
</evidence>
<dbReference type="InterPro" id="IPR016035">
    <property type="entry name" value="Acyl_Trfase/lysoPLipase"/>
</dbReference>
<evidence type="ECO:0000256" key="13">
    <source>
        <dbReference type="ARBA" id="ARBA00048572"/>
    </source>
</evidence>
<dbReference type="InterPro" id="IPR040883">
    <property type="entry name" value="FAS_meander"/>
</dbReference>
<dbReference type="Pfam" id="PF16073">
    <property type="entry name" value="SAT"/>
    <property type="match status" value="1"/>
</dbReference>
<evidence type="ECO:0000256" key="9">
    <source>
        <dbReference type="ARBA" id="ARBA00023268"/>
    </source>
</evidence>
<evidence type="ECO:0000256" key="8">
    <source>
        <dbReference type="ARBA" id="ARBA00023239"/>
    </source>
</evidence>
<dbReference type="GO" id="GO:0004312">
    <property type="term" value="F:fatty acid synthase activity"/>
    <property type="evidence" value="ECO:0007669"/>
    <property type="project" value="InterPro"/>
</dbReference>
<comment type="catalytic activity">
    <reaction evidence="10">
        <text>acetyl-CoA + n malonyl-CoA + 2n NADPH + 4n H(+) = a long-chain-acyl-CoA + n CoA + n CO2 + 2n NADP(+).</text>
        <dbReference type="EC" id="2.3.1.86"/>
    </reaction>
</comment>
<dbReference type="GO" id="GO:0006633">
    <property type="term" value="P:fatty acid biosynthetic process"/>
    <property type="evidence" value="ECO:0007669"/>
    <property type="project" value="InterPro"/>
</dbReference>
<comment type="catalytic activity">
    <reaction evidence="12">
        <text>(9Z)-octadecenoyl-[ACP] + H2O = (9Z)-octadecenoate + holo-[ACP] + H(+)</text>
        <dbReference type="Rhea" id="RHEA:15057"/>
        <dbReference type="Rhea" id="RHEA-COMP:9685"/>
        <dbReference type="Rhea" id="RHEA-COMP:9924"/>
        <dbReference type="ChEBI" id="CHEBI:15377"/>
        <dbReference type="ChEBI" id="CHEBI:15378"/>
        <dbReference type="ChEBI" id="CHEBI:30823"/>
        <dbReference type="ChEBI" id="CHEBI:64479"/>
        <dbReference type="ChEBI" id="CHEBI:78783"/>
        <dbReference type="EC" id="3.1.2.14"/>
    </reaction>
</comment>
<dbReference type="InterPro" id="IPR013785">
    <property type="entry name" value="Aldolase_TIM"/>
</dbReference>
<keyword evidence="4 15" id="KW-0378">Hydrolase</keyword>
<dbReference type="EMBL" id="CP034210">
    <property type="protein sequence ID" value="QBZ66635.1"/>
    <property type="molecule type" value="Genomic_DNA"/>
</dbReference>
<evidence type="ECO:0000256" key="7">
    <source>
        <dbReference type="ARBA" id="ARBA00023027"/>
    </source>
</evidence>
<dbReference type="InterPro" id="IPR002539">
    <property type="entry name" value="MaoC-like_dom"/>
</dbReference>
<dbReference type="Gene3D" id="3.30.70.3330">
    <property type="match status" value="1"/>
</dbReference>
<gene>
    <name evidence="18" type="ORF">PoMZ_13618</name>
</gene>
<dbReference type="Pfam" id="PF01575">
    <property type="entry name" value="MaoC_dehydratas"/>
    <property type="match status" value="1"/>
</dbReference>
<feature type="domain" description="Malonyl-CoA:ACP transacylase (MAT)" evidence="17">
    <location>
        <begin position="1729"/>
        <end position="2020"/>
    </location>
</feature>
<reference evidence="18 19" key="1">
    <citation type="journal article" date="2019" name="Mol. Biol. Evol.">
        <title>Blast fungal genomes show frequent chromosomal changes, gene gains and losses, and effector gene turnover.</title>
        <authorList>
            <person name="Gomez Luciano L.B."/>
            <person name="Jason Tsai I."/>
            <person name="Chuma I."/>
            <person name="Tosa Y."/>
            <person name="Chen Y.H."/>
            <person name="Li J.Y."/>
            <person name="Li M.Y."/>
            <person name="Jade Lu M.Y."/>
            <person name="Nakayashiki H."/>
            <person name="Li W.H."/>
        </authorList>
    </citation>
    <scope>NUCLEOTIDE SEQUENCE [LARGE SCALE GENOMIC DNA]</scope>
    <source>
        <strain evidence="18">MZ5-1-6</strain>
    </source>
</reference>
<dbReference type="GO" id="GO:0016297">
    <property type="term" value="F:fatty acyl-[ACP] hydrolase activity"/>
    <property type="evidence" value="ECO:0007669"/>
    <property type="project" value="UniProtKB-EC"/>
</dbReference>
<feature type="active site" description="For malonyltransferase activity" evidence="16">
    <location>
        <position position="1865"/>
    </location>
</feature>
<evidence type="ECO:0000256" key="11">
    <source>
        <dbReference type="ARBA" id="ARBA00048462"/>
    </source>
</evidence>
<dbReference type="SUPFAM" id="SSF54637">
    <property type="entry name" value="Thioesterase/thiol ester dehydrase-isomerase"/>
    <property type="match status" value="1"/>
</dbReference>
<evidence type="ECO:0000256" key="10">
    <source>
        <dbReference type="ARBA" id="ARBA00048237"/>
    </source>
</evidence>
<dbReference type="Pfam" id="PF17951">
    <property type="entry name" value="FAS_meander"/>
    <property type="match status" value="1"/>
</dbReference>
<dbReference type="GO" id="GO:0004318">
    <property type="term" value="F:enoyl-[acyl-carrier-protein] reductase (NADH) activity"/>
    <property type="evidence" value="ECO:0007669"/>
    <property type="project" value="UniProtKB-UniRule"/>
</dbReference>
<comment type="catalytic activity">
    <reaction evidence="11">
        <text>holo-[ACP] + malonyl-CoA = malonyl-[ACP] + CoA</text>
        <dbReference type="Rhea" id="RHEA:41792"/>
        <dbReference type="Rhea" id="RHEA-COMP:9623"/>
        <dbReference type="Rhea" id="RHEA-COMP:9685"/>
        <dbReference type="ChEBI" id="CHEBI:57287"/>
        <dbReference type="ChEBI" id="CHEBI:57384"/>
        <dbReference type="ChEBI" id="CHEBI:64479"/>
        <dbReference type="ChEBI" id="CHEBI:78449"/>
        <dbReference type="EC" id="2.3.1.39"/>
    </reaction>
</comment>
<feature type="active site" description="For acetyltransferase activity" evidence="16">
    <location>
        <position position="275"/>
    </location>
</feature>
<dbReference type="Gene3D" id="1.20.1050.120">
    <property type="match status" value="1"/>
</dbReference>
<dbReference type="Pfam" id="PF08354">
    <property type="entry name" value="Fas1-AflB-like_hel"/>
    <property type="match status" value="1"/>
</dbReference>
<dbReference type="InterPro" id="IPR029069">
    <property type="entry name" value="HotDog_dom_sf"/>
</dbReference>
<dbReference type="FunFam" id="3.40.366.10:FF:000006">
    <property type="entry name" value="Fatty acid synthase beta subunit dehydratase"/>
    <property type="match status" value="1"/>
</dbReference>
<dbReference type="PRINTS" id="PR01483">
    <property type="entry name" value="FASYNTHASE"/>
</dbReference>
<dbReference type="Gene3D" id="2.40.128.700">
    <property type="match status" value="1"/>
</dbReference>
<dbReference type="PANTHER" id="PTHR10982:SF21">
    <property type="entry name" value="FATTY ACID SYNTHASE SUBUNIT BETA"/>
    <property type="match status" value="1"/>
</dbReference>
<dbReference type="InterPro" id="IPR014043">
    <property type="entry name" value="Acyl_transferase_dom"/>
</dbReference>
<keyword evidence="9" id="KW-0511">Multifunctional enzyme</keyword>
<dbReference type="GO" id="GO:0004314">
    <property type="term" value="F:[acyl-carrier-protein] S-malonyltransferase activity"/>
    <property type="evidence" value="ECO:0007669"/>
    <property type="project" value="UniProtKB-EC"/>
</dbReference>
<dbReference type="Gene3D" id="3.30.1120.100">
    <property type="match status" value="1"/>
</dbReference>
<comment type="catalytic activity">
    <reaction evidence="1">
        <text>a (3R)-hydroxyacyl-[ACP] = a (2E)-enoyl-[ACP] + H2O</text>
        <dbReference type="Rhea" id="RHEA:13097"/>
        <dbReference type="Rhea" id="RHEA-COMP:9925"/>
        <dbReference type="Rhea" id="RHEA-COMP:9945"/>
        <dbReference type="ChEBI" id="CHEBI:15377"/>
        <dbReference type="ChEBI" id="CHEBI:78784"/>
        <dbReference type="ChEBI" id="CHEBI:78827"/>
        <dbReference type="EC" id="4.2.1.59"/>
    </reaction>
</comment>
<dbReference type="PANTHER" id="PTHR10982">
    <property type="entry name" value="MALONYL COA-ACYL CARRIER PROTEIN TRANSACYLASE"/>
    <property type="match status" value="1"/>
</dbReference>
<dbReference type="Gene3D" id="3.40.366.10">
    <property type="entry name" value="Malonyl-Coenzyme A Acyl Carrier Protein, domain 2"/>
    <property type="match status" value="3"/>
</dbReference>
<dbReference type="InterPro" id="IPR003965">
    <property type="entry name" value="Fatty_acid_synthase"/>
</dbReference>
<keyword evidence="3 15" id="KW-0808">Transferase</keyword>
<dbReference type="GO" id="GO:0004321">
    <property type="term" value="F:fatty-acyl-CoA synthase activity"/>
    <property type="evidence" value="ECO:0007669"/>
    <property type="project" value="UniProtKB-EC"/>
</dbReference>
<dbReference type="SUPFAM" id="SSF52151">
    <property type="entry name" value="FabD/lysophospholipase-like"/>
    <property type="match status" value="2"/>
</dbReference>
<evidence type="ECO:0000256" key="2">
    <source>
        <dbReference type="ARBA" id="ARBA00010009"/>
    </source>
</evidence>
<dbReference type="InterPro" id="IPR013565">
    <property type="entry name" value="Fas1/AflB-like_central"/>
</dbReference>
<evidence type="ECO:0000256" key="1">
    <source>
        <dbReference type="ARBA" id="ARBA00001055"/>
    </source>
</evidence>
<accession>A0A4P7NVI5</accession>
<dbReference type="InterPro" id="IPR050830">
    <property type="entry name" value="Fungal_FAS"/>
</dbReference>
<keyword evidence="6 15" id="KW-0560">Oxidoreductase</keyword>
<dbReference type="InterPro" id="IPR032088">
    <property type="entry name" value="SAT"/>
</dbReference>
<dbReference type="Pfam" id="PF17828">
    <property type="entry name" value="FAS_N"/>
    <property type="match status" value="1"/>
</dbReference>
<comment type="similarity">
    <text evidence="2 15">Belongs to the fungal fatty acid synthetase subunit beta family.</text>
</comment>
<dbReference type="GO" id="GO:0005835">
    <property type="term" value="C:fatty acid synthase complex"/>
    <property type="evidence" value="ECO:0007669"/>
    <property type="project" value="UniProtKB-UniRule"/>
</dbReference>
<protein>
    <recommendedName>
        <fullName evidence="17">Malonyl-CoA:ACP transacylase (MAT) domain-containing protein</fullName>
    </recommendedName>
</protein>